<evidence type="ECO:0000313" key="2">
    <source>
        <dbReference type="EMBL" id="MBB5138665.1"/>
    </source>
</evidence>
<protein>
    <submittedName>
        <fullName evidence="2">Uncharacterized protein</fullName>
    </submittedName>
</protein>
<dbReference type="EMBL" id="JACHGN010000024">
    <property type="protein sequence ID" value="MBB5138665.1"/>
    <property type="molecule type" value="Genomic_DNA"/>
</dbReference>
<sequence length="76" mass="8086">MGVGVSVFFLTLGAILKFAIDDDVLGDAISIDTIGLIFMIVGGAGVVLSLVMTPRRGAMPEGRLMHRENPPRDDDD</sequence>
<comment type="caution">
    <text evidence="2">The sequence shown here is derived from an EMBL/GenBank/DDBJ whole genome shotgun (WGS) entry which is preliminary data.</text>
</comment>
<accession>A0A840PRS5</accession>
<keyword evidence="1" id="KW-1133">Transmembrane helix</keyword>
<keyword evidence="3" id="KW-1185">Reference proteome</keyword>
<proteinExistence type="predicted"/>
<dbReference type="Proteomes" id="UP000578449">
    <property type="component" value="Unassembled WGS sequence"/>
</dbReference>
<organism evidence="2 3">
    <name type="scientific">Thermocatellispora tengchongensis</name>
    <dbReference type="NCBI Taxonomy" id="1073253"/>
    <lineage>
        <taxon>Bacteria</taxon>
        <taxon>Bacillati</taxon>
        <taxon>Actinomycetota</taxon>
        <taxon>Actinomycetes</taxon>
        <taxon>Streptosporangiales</taxon>
        <taxon>Streptosporangiaceae</taxon>
        <taxon>Thermocatellispora</taxon>
    </lineage>
</organism>
<evidence type="ECO:0000313" key="3">
    <source>
        <dbReference type="Proteomes" id="UP000578449"/>
    </source>
</evidence>
<name>A0A840PRS5_9ACTN</name>
<gene>
    <name evidence="2" type="ORF">HNP84_008419</name>
</gene>
<feature type="transmembrane region" description="Helical" evidence="1">
    <location>
        <begin position="29"/>
        <end position="51"/>
    </location>
</feature>
<keyword evidence="1" id="KW-0472">Membrane</keyword>
<dbReference type="RefSeq" id="WP_185055520.1">
    <property type="nucleotide sequence ID" value="NZ_BAABIX010000025.1"/>
</dbReference>
<dbReference type="AlphaFoldDB" id="A0A840PRS5"/>
<evidence type="ECO:0000256" key="1">
    <source>
        <dbReference type="SAM" id="Phobius"/>
    </source>
</evidence>
<reference evidence="2 3" key="1">
    <citation type="submission" date="2020-08" db="EMBL/GenBank/DDBJ databases">
        <title>Genomic Encyclopedia of Type Strains, Phase IV (KMG-IV): sequencing the most valuable type-strain genomes for metagenomic binning, comparative biology and taxonomic classification.</title>
        <authorList>
            <person name="Goeker M."/>
        </authorList>
    </citation>
    <scope>NUCLEOTIDE SEQUENCE [LARGE SCALE GENOMIC DNA]</scope>
    <source>
        <strain evidence="2 3">DSM 45615</strain>
    </source>
</reference>
<keyword evidence="1" id="KW-0812">Transmembrane</keyword>